<organism evidence="1 2">
    <name type="scientific">Parvibium lacunae</name>
    <dbReference type="NCBI Taxonomy" id="1888893"/>
    <lineage>
        <taxon>Bacteria</taxon>
        <taxon>Pseudomonadati</taxon>
        <taxon>Pseudomonadota</taxon>
        <taxon>Betaproteobacteria</taxon>
        <taxon>Burkholderiales</taxon>
        <taxon>Alcaligenaceae</taxon>
        <taxon>Parvibium</taxon>
    </lineage>
</organism>
<reference evidence="1 2" key="1">
    <citation type="journal article" date="2018" name="Int. J. Syst. Evol. Microbiol.">
        <title>Parvibium lacunae gen. nov., sp. nov., a new member of the family Alcaligenaceae isolated from a freshwater pond.</title>
        <authorList>
            <person name="Chen W.M."/>
            <person name="Xie P.B."/>
            <person name="Hsu M.Y."/>
            <person name="Sheu S.Y."/>
        </authorList>
    </citation>
    <scope>NUCLEOTIDE SEQUENCE [LARGE SCALE GENOMIC DNA]</scope>
    <source>
        <strain evidence="1 2">KMB9</strain>
    </source>
</reference>
<dbReference type="PANTHER" id="PTHR33973:SF4">
    <property type="entry name" value="OS07G0153300 PROTEIN"/>
    <property type="match status" value="1"/>
</dbReference>
<protein>
    <submittedName>
        <fullName evidence="1">DUF1365 domain-containing protein</fullName>
    </submittedName>
</protein>
<comment type="caution">
    <text evidence="1">The sequence shown here is derived from an EMBL/GenBank/DDBJ whole genome shotgun (WGS) entry which is preliminary data.</text>
</comment>
<accession>A0A368L0Q5</accession>
<proteinExistence type="predicted"/>
<evidence type="ECO:0000313" key="1">
    <source>
        <dbReference type="EMBL" id="RCS57138.1"/>
    </source>
</evidence>
<name>A0A368L0Q5_9BURK</name>
<dbReference type="RefSeq" id="WP_114403280.1">
    <property type="nucleotide sequence ID" value="NZ_QPGB01000004.1"/>
</dbReference>
<gene>
    <name evidence="1" type="ORF">DU000_10065</name>
</gene>
<dbReference type="InterPro" id="IPR010775">
    <property type="entry name" value="DUF1365"/>
</dbReference>
<evidence type="ECO:0000313" key="2">
    <source>
        <dbReference type="Proteomes" id="UP000252357"/>
    </source>
</evidence>
<sequence length="282" mass="32000">MSETAVPSARMESTVKPIQFGFGQIRHKRLRPAVNAFAYPGWFLRLPVRHLAAQHWRTGLPGLSLGEPGQRGRFSVLARDHGDGKHDLLSWVEGVLAQASIQDADGEIWLHTFPRVLGYVFNPVSFWFCHRRDGQLRAIVCEVNNTFSERHCYLLANADGQPLRNGQRLQAEKVFHVSPFCQVTGHYVFQFVFAGNTAGDIPARFLARIDHHDANGPLLLTSISGTLQAADARTVAHAFWRYPWLTFGVIARIHWQALKLWCKKVPFFRKPALPNQFITRNQ</sequence>
<dbReference type="PANTHER" id="PTHR33973">
    <property type="entry name" value="OS07G0153300 PROTEIN"/>
    <property type="match status" value="1"/>
</dbReference>
<keyword evidence="2" id="KW-1185">Reference proteome</keyword>
<dbReference type="AlphaFoldDB" id="A0A368L0Q5"/>
<dbReference type="EMBL" id="QPGB01000004">
    <property type="protein sequence ID" value="RCS57138.1"/>
    <property type="molecule type" value="Genomic_DNA"/>
</dbReference>
<dbReference type="Proteomes" id="UP000252357">
    <property type="component" value="Unassembled WGS sequence"/>
</dbReference>
<dbReference type="Pfam" id="PF07103">
    <property type="entry name" value="DUF1365"/>
    <property type="match status" value="1"/>
</dbReference>
<dbReference type="OrthoDB" id="9778801at2"/>